<dbReference type="Proteomes" id="UP000016511">
    <property type="component" value="Unassembled WGS sequence"/>
</dbReference>
<gene>
    <name evidence="1" type="ORF">HMPREF0083_04222</name>
</gene>
<proteinExistence type="predicted"/>
<keyword evidence="2" id="KW-1185">Reference proteome</keyword>
<accession>U1Y6A1</accession>
<name>U1Y6A1_ANEAE</name>
<organism evidence="1 2">
    <name type="scientific">Aneurinibacillus aneurinilyticus ATCC 12856</name>
    <dbReference type="NCBI Taxonomy" id="649747"/>
    <lineage>
        <taxon>Bacteria</taxon>
        <taxon>Bacillati</taxon>
        <taxon>Bacillota</taxon>
        <taxon>Bacilli</taxon>
        <taxon>Bacillales</taxon>
        <taxon>Paenibacillaceae</taxon>
        <taxon>Aneurinibacillus group</taxon>
        <taxon>Aneurinibacillus</taxon>
    </lineage>
</organism>
<protein>
    <submittedName>
        <fullName evidence="1">Uncharacterized protein</fullName>
    </submittedName>
</protein>
<dbReference type="HOGENOM" id="CLU_3164013_0_0_9"/>
<comment type="caution">
    <text evidence="1">The sequence shown here is derived from an EMBL/GenBank/DDBJ whole genome shotgun (WGS) entry which is preliminary data.</text>
</comment>
<dbReference type="STRING" id="649747.HMPREF0083_04222"/>
<dbReference type="AlphaFoldDB" id="U1Y6A1"/>
<evidence type="ECO:0000313" key="1">
    <source>
        <dbReference type="EMBL" id="ERI07682.1"/>
    </source>
</evidence>
<evidence type="ECO:0000313" key="2">
    <source>
        <dbReference type="Proteomes" id="UP000016511"/>
    </source>
</evidence>
<reference evidence="1 2" key="1">
    <citation type="submission" date="2013-08" db="EMBL/GenBank/DDBJ databases">
        <authorList>
            <person name="Weinstock G."/>
            <person name="Sodergren E."/>
            <person name="Wylie T."/>
            <person name="Fulton L."/>
            <person name="Fulton R."/>
            <person name="Fronick C."/>
            <person name="O'Laughlin M."/>
            <person name="Godfrey J."/>
            <person name="Miner T."/>
            <person name="Herter B."/>
            <person name="Appelbaum E."/>
            <person name="Cordes M."/>
            <person name="Lek S."/>
            <person name="Wollam A."/>
            <person name="Pepin K.H."/>
            <person name="Palsikar V.B."/>
            <person name="Mitreva M."/>
            <person name="Wilson R.K."/>
        </authorList>
    </citation>
    <scope>NUCLEOTIDE SEQUENCE [LARGE SCALE GENOMIC DNA]</scope>
    <source>
        <strain evidence="1 2">ATCC 12856</strain>
    </source>
</reference>
<sequence>MNVCASFLWISKVDVAVKEENSIYFLSSGSLEKFAWHQPSSLSLWSV</sequence>
<dbReference type="EMBL" id="AWSJ01000254">
    <property type="protein sequence ID" value="ERI07682.1"/>
    <property type="molecule type" value="Genomic_DNA"/>
</dbReference>